<comment type="caution">
    <text evidence="1">The sequence shown here is derived from an EMBL/GenBank/DDBJ whole genome shotgun (WGS) entry which is preliminary data.</text>
</comment>
<gene>
    <name evidence="1" type="ORF">Ddye_011021</name>
</gene>
<reference evidence="1" key="1">
    <citation type="journal article" date="2023" name="Plant J.">
        <title>Genome sequences and population genomics provide insights into the demographic history, inbreeding, and mutation load of two 'living fossil' tree species of Dipteronia.</title>
        <authorList>
            <person name="Feng Y."/>
            <person name="Comes H.P."/>
            <person name="Chen J."/>
            <person name="Zhu S."/>
            <person name="Lu R."/>
            <person name="Zhang X."/>
            <person name="Li P."/>
            <person name="Qiu J."/>
            <person name="Olsen K.M."/>
            <person name="Qiu Y."/>
        </authorList>
    </citation>
    <scope>NUCLEOTIDE SEQUENCE</scope>
    <source>
        <strain evidence="1">KIB01</strain>
    </source>
</reference>
<sequence length="93" mass="10765">MFLMETKCGVSQVEFLRVKLGFVGKLVVNSIGRSGGLYMFWSEAVQLDLLSFSRYHIDALVLSSEQVSWRLTRFYGNPEIEHRGHGWTLLRRL</sequence>
<accession>A0AAE0CNV7</accession>
<protein>
    <submittedName>
        <fullName evidence="1">Uncharacterized protein</fullName>
    </submittedName>
</protein>
<name>A0AAE0CNV7_9ROSI</name>
<evidence type="ECO:0000313" key="1">
    <source>
        <dbReference type="EMBL" id="KAK2657969.1"/>
    </source>
</evidence>
<proteinExistence type="predicted"/>
<dbReference type="AlphaFoldDB" id="A0AAE0CNV7"/>
<keyword evidence="2" id="KW-1185">Reference proteome</keyword>
<dbReference type="Proteomes" id="UP001280121">
    <property type="component" value="Unassembled WGS sequence"/>
</dbReference>
<evidence type="ECO:0000313" key="2">
    <source>
        <dbReference type="Proteomes" id="UP001280121"/>
    </source>
</evidence>
<organism evidence="1 2">
    <name type="scientific">Dipteronia dyeriana</name>
    <dbReference type="NCBI Taxonomy" id="168575"/>
    <lineage>
        <taxon>Eukaryota</taxon>
        <taxon>Viridiplantae</taxon>
        <taxon>Streptophyta</taxon>
        <taxon>Embryophyta</taxon>
        <taxon>Tracheophyta</taxon>
        <taxon>Spermatophyta</taxon>
        <taxon>Magnoliopsida</taxon>
        <taxon>eudicotyledons</taxon>
        <taxon>Gunneridae</taxon>
        <taxon>Pentapetalae</taxon>
        <taxon>rosids</taxon>
        <taxon>malvids</taxon>
        <taxon>Sapindales</taxon>
        <taxon>Sapindaceae</taxon>
        <taxon>Hippocastanoideae</taxon>
        <taxon>Acereae</taxon>
        <taxon>Dipteronia</taxon>
    </lineage>
</organism>
<dbReference type="EMBL" id="JANJYI010000003">
    <property type="protein sequence ID" value="KAK2657969.1"/>
    <property type="molecule type" value="Genomic_DNA"/>
</dbReference>